<reference evidence="1 2" key="1">
    <citation type="submission" date="2015-10" db="EMBL/GenBank/DDBJ databases">
        <title>Genome analyses suggest a sexual origin of heterokaryosis in a supposedly ancient asexual fungus.</title>
        <authorList>
            <person name="Ropars J."/>
            <person name="Sedzielewska K."/>
            <person name="Noel J."/>
            <person name="Charron P."/>
            <person name="Farinelli L."/>
            <person name="Marton T."/>
            <person name="Kruger M."/>
            <person name="Pelin A."/>
            <person name="Brachmann A."/>
            <person name="Corradi N."/>
        </authorList>
    </citation>
    <scope>NUCLEOTIDE SEQUENCE [LARGE SCALE GENOMIC DNA]</scope>
    <source>
        <strain evidence="1 2">A4</strain>
    </source>
</reference>
<organism evidence="1 2">
    <name type="scientific">Rhizophagus irregularis</name>
    <dbReference type="NCBI Taxonomy" id="588596"/>
    <lineage>
        <taxon>Eukaryota</taxon>
        <taxon>Fungi</taxon>
        <taxon>Fungi incertae sedis</taxon>
        <taxon>Mucoromycota</taxon>
        <taxon>Glomeromycotina</taxon>
        <taxon>Glomeromycetes</taxon>
        <taxon>Glomerales</taxon>
        <taxon>Glomeraceae</taxon>
        <taxon>Rhizophagus</taxon>
    </lineage>
</organism>
<keyword evidence="2" id="KW-1185">Reference proteome</keyword>
<feature type="non-terminal residue" evidence="1">
    <location>
        <position position="1"/>
    </location>
</feature>
<dbReference type="EMBL" id="LLXI01006858">
    <property type="protein sequence ID" value="PKY62311.1"/>
    <property type="molecule type" value="Genomic_DNA"/>
</dbReference>
<proteinExistence type="predicted"/>
<evidence type="ECO:0000313" key="1">
    <source>
        <dbReference type="EMBL" id="PKY62311.1"/>
    </source>
</evidence>
<name>A0A2I1HTU6_9GLOM</name>
<accession>A0A2I1HTU6</accession>
<comment type="caution">
    <text evidence="1">The sequence shown here is derived from an EMBL/GenBank/DDBJ whole genome shotgun (WGS) entry which is preliminary data.</text>
</comment>
<dbReference type="VEuPathDB" id="FungiDB:RhiirA1_478874"/>
<evidence type="ECO:0000313" key="2">
    <source>
        <dbReference type="Proteomes" id="UP000234323"/>
    </source>
</evidence>
<protein>
    <submittedName>
        <fullName evidence="1">Uncharacterized protein</fullName>
    </submittedName>
</protein>
<dbReference type="Proteomes" id="UP000234323">
    <property type="component" value="Unassembled WGS sequence"/>
</dbReference>
<sequence length="381" mass="44884">CDITADLPKGNEQAGIKNHNAKHGCRICTIDYDELHDMSFNLAAGGRYHHNTTLQFQALNNVRTQAERDLLSMQYGIRDKPSIFDNIFRDRHLQCPHDAFHCMGGLANKMLQSTFTILTSKGEESFLNFWKHFEFPNIWSRQQNPITHLNSYFFSDYLRLTMIMPFLIDRTINNNNLLKETFINHVVTSCNLSRKNQVISQLRYLWVLFAKLVALIFKKIFNEATHNELKNYITQWGYLVAKIFPSITQLPNFHIIRHFDMHIRNFATLVNTAVPTKEMIHRLFKNIIPHSNKKNIELDFMQRYNTLQALRYLLDGGIDFRYNNETQLNFKELSKSQCIQSLLNSWYISKLQVEFESNIDDYLIDNVTHLGQTIFRDYKEV</sequence>
<dbReference type="AlphaFoldDB" id="A0A2I1HTU6"/>
<dbReference type="VEuPathDB" id="FungiDB:RhiirFUN_006005"/>
<gene>
    <name evidence="1" type="ORF">RhiirA4_488574</name>
</gene>